<name>A0A4C1UK50_EUMVA</name>
<gene>
    <name evidence="1" type="ORF">EVAR_95517_1</name>
</gene>
<comment type="caution">
    <text evidence="1">The sequence shown here is derived from an EMBL/GenBank/DDBJ whole genome shotgun (WGS) entry which is preliminary data.</text>
</comment>
<dbReference type="Proteomes" id="UP000299102">
    <property type="component" value="Unassembled WGS sequence"/>
</dbReference>
<evidence type="ECO:0000313" key="2">
    <source>
        <dbReference type="Proteomes" id="UP000299102"/>
    </source>
</evidence>
<protein>
    <submittedName>
        <fullName evidence="1">Uncharacterized protein</fullName>
    </submittedName>
</protein>
<proteinExistence type="predicted"/>
<dbReference type="AlphaFoldDB" id="A0A4C1UK50"/>
<evidence type="ECO:0000313" key="1">
    <source>
        <dbReference type="EMBL" id="GBP26346.1"/>
    </source>
</evidence>
<dbReference type="OrthoDB" id="410155at2759"/>
<accession>A0A4C1UK50</accession>
<keyword evidence="2" id="KW-1185">Reference proteome</keyword>
<dbReference type="EMBL" id="BGZK01000179">
    <property type="protein sequence ID" value="GBP26346.1"/>
    <property type="molecule type" value="Genomic_DNA"/>
</dbReference>
<sequence length="184" mass="20600">MKNVSPSHQTYWRLTKTLKSDATMLTLLRNDLPHVFNDNKNAEYLANCLQNQCTDTVFNQPTSAIYTSSNFLVGKIEPMLSLQQVELRTTAPIGQTLKRQLNNQMWSTERGRNPRCSAITSLCFLSGETSQHSSDCDETLVCGCAHVKKTMLLIETGIIISDETRAQSKTGLGLKPRLCFNVNL</sequence>
<organism evidence="1 2">
    <name type="scientific">Eumeta variegata</name>
    <name type="common">Bagworm moth</name>
    <name type="synonym">Eumeta japonica</name>
    <dbReference type="NCBI Taxonomy" id="151549"/>
    <lineage>
        <taxon>Eukaryota</taxon>
        <taxon>Metazoa</taxon>
        <taxon>Ecdysozoa</taxon>
        <taxon>Arthropoda</taxon>
        <taxon>Hexapoda</taxon>
        <taxon>Insecta</taxon>
        <taxon>Pterygota</taxon>
        <taxon>Neoptera</taxon>
        <taxon>Endopterygota</taxon>
        <taxon>Lepidoptera</taxon>
        <taxon>Glossata</taxon>
        <taxon>Ditrysia</taxon>
        <taxon>Tineoidea</taxon>
        <taxon>Psychidae</taxon>
        <taxon>Oiketicinae</taxon>
        <taxon>Eumeta</taxon>
    </lineage>
</organism>
<reference evidence="1 2" key="1">
    <citation type="journal article" date="2019" name="Commun. Biol.">
        <title>The bagworm genome reveals a unique fibroin gene that provides high tensile strength.</title>
        <authorList>
            <person name="Kono N."/>
            <person name="Nakamura H."/>
            <person name="Ohtoshi R."/>
            <person name="Tomita M."/>
            <person name="Numata K."/>
            <person name="Arakawa K."/>
        </authorList>
    </citation>
    <scope>NUCLEOTIDE SEQUENCE [LARGE SCALE GENOMIC DNA]</scope>
</reference>